<dbReference type="PANTHER" id="PTHR33202:SF6">
    <property type="entry name" value="ZINC UPTAKE REGULATION PROTEIN"/>
    <property type="match status" value="1"/>
</dbReference>
<organism evidence="8 9">
    <name type="scientific">Puniceispirillum marinum (strain IMCC1322)</name>
    <dbReference type="NCBI Taxonomy" id="488538"/>
    <lineage>
        <taxon>Bacteria</taxon>
        <taxon>Pseudomonadati</taxon>
        <taxon>Pseudomonadota</taxon>
        <taxon>Alphaproteobacteria</taxon>
        <taxon>Candidatus Puniceispirillales</taxon>
        <taxon>Candidatus Puniceispirillaceae</taxon>
        <taxon>Candidatus Puniceispirillum</taxon>
    </lineage>
</organism>
<keyword evidence="6" id="KW-0804">Transcription</keyword>
<evidence type="ECO:0000256" key="3">
    <source>
        <dbReference type="ARBA" id="ARBA00022833"/>
    </source>
</evidence>
<dbReference type="GO" id="GO:1900376">
    <property type="term" value="P:regulation of secondary metabolite biosynthetic process"/>
    <property type="evidence" value="ECO:0007669"/>
    <property type="project" value="TreeGrafter"/>
</dbReference>
<reference evidence="8 9" key="1">
    <citation type="journal article" date="2010" name="J. Bacteriol.">
        <title>Complete genome sequence of "Candidatus Puniceispirillum marinum" IMCC1322, a representative of the SAR116 clade in the Alphaproteobacteria.</title>
        <authorList>
            <person name="Oh H.M."/>
            <person name="Kwon K.K."/>
            <person name="Kang I."/>
            <person name="Kang S.G."/>
            <person name="Lee J.H."/>
            <person name="Kim S.J."/>
            <person name="Cho J.C."/>
        </authorList>
    </citation>
    <scope>NUCLEOTIDE SEQUENCE [LARGE SCALE GENOMIC DNA]</scope>
    <source>
        <strain evidence="8 9">IMCC1322</strain>
    </source>
</reference>
<keyword evidence="4" id="KW-0805">Transcription regulation</keyword>
<dbReference type="SUPFAM" id="SSF46785">
    <property type="entry name" value="Winged helix' DNA-binding domain"/>
    <property type="match status" value="1"/>
</dbReference>
<dbReference type="eggNOG" id="COG0735">
    <property type="taxonomic scope" value="Bacteria"/>
</dbReference>
<dbReference type="GO" id="GO:0045892">
    <property type="term" value="P:negative regulation of DNA-templated transcription"/>
    <property type="evidence" value="ECO:0007669"/>
    <property type="project" value="TreeGrafter"/>
</dbReference>
<keyword evidence="9" id="KW-1185">Reference proteome</keyword>
<dbReference type="GO" id="GO:0000976">
    <property type="term" value="F:transcription cis-regulatory region binding"/>
    <property type="evidence" value="ECO:0007669"/>
    <property type="project" value="TreeGrafter"/>
</dbReference>
<evidence type="ECO:0000256" key="6">
    <source>
        <dbReference type="ARBA" id="ARBA00023163"/>
    </source>
</evidence>
<dbReference type="KEGG" id="apb:SAR116_2224"/>
<dbReference type="Proteomes" id="UP000007460">
    <property type="component" value="Chromosome"/>
</dbReference>
<dbReference type="HOGENOM" id="CLU_096072_2_2_5"/>
<dbReference type="PANTHER" id="PTHR33202">
    <property type="entry name" value="ZINC UPTAKE REGULATION PROTEIN"/>
    <property type="match status" value="1"/>
</dbReference>
<sequence>MIDSNSLSQNQKLVLDVLEKGTGAMSAYMILDELRDVGLRAPLQIYRALEKLILIGRVHRLESLNAFISCSHLSCEKNSVPAFVICDKCDQVEEICDDTVSLFLAGLEEKTKFKTSKSSIELHGVCDACENA</sequence>
<evidence type="ECO:0000313" key="8">
    <source>
        <dbReference type="EMBL" id="ADE40467.1"/>
    </source>
</evidence>
<feature type="binding site" evidence="7">
    <location>
        <position position="126"/>
    </location>
    <ligand>
        <name>Zn(2+)</name>
        <dbReference type="ChEBI" id="CHEBI:29105"/>
    </ligand>
</feature>
<dbReference type="EC" id="2.7.7.6" evidence="8"/>
<feature type="binding site" evidence="7">
    <location>
        <position position="86"/>
    </location>
    <ligand>
        <name>Zn(2+)</name>
        <dbReference type="ChEBI" id="CHEBI:29105"/>
    </ligand>
</feature>
<dbReference type="InterPro" id="IPR002481">
    <property type="entry name" value="FUR"/>
</dbReference>
<dbReference type="InterPro" id="IPR036388">
    <property type="entry name" value="WH-like_DNA-bd_sf"/>
</dbReference>
<dbReference type="RefSeq" id="WP_013047094.1">
    <property type="nucleotide sequence ID" value="NC_014010.1"/>
</dbReference>
<evidence type="ECO:0000256" key="4">
    <source>
        <dbReference type="ARBA" id="ARBA00023015"/>
    </source>
</evidence>
<dbReference type="GO" id="GO:0005829">
    <property type="term" value="C:cytosol"/>
    <property type="evidence" value="ECO:0007669"/>
    <property type="project" value="TreeGrafter"/>
</dbReference>
<keyword evidence="5" id="KW-0238">DNA-binding</keyword>
<feature type="binding site" evidence="7">
    <location>
        <position position="89"/>
    </location>
    <ligand>
        <name>Zn(2+)</name>
        <dbReference type="ChEBI" id="CHEBI:29105"/>
    </ligand>
</feature>
<name>D5BP33_PUNMI</name>
<dbReference type="EMBL" id="CP001751">
    <property type="protein sequence ID" value="ADE40467.1"/>
    <property type="molecule type" value="Genomic_DNA"/>
</dbReference>
<dbReference type="GO" id="GO:0003899">
    <property type="term" value="F:DNA-directed RNA polymerase activity"/>
    <property type="evidence" value="ECO:0007669"/>
    <property type="project" value="UniProtKB-EC"/>
</dbReference>
<gene>
    <name evidence="8" type="ordered locus">SAR116_2224</name>
</gene>
<keyword evidence="8" id="KW-0808">Transferase</keyword>
<evidence type="ECO:0000256" key="2">
    <source>
        <dbReference type="ARBA" id="ARBA00022491"/>
    </source>
</evidence>
<dbReference type="AlphaFoldDB" id="D5BP33"/>
<keyword evidence="3 7" id="KW-0862">Zinc</keyword>
<dbReference type="InterPro" id="IPR036390">
    <property type="entry name" value="WH_DNA-bd_sf"/>
</dbReference>
<evidence type="ECO:0000256" key="5">
    <source>
        <dbReference type="ARBA" id="ARBA00023125"/>
    </source>
</evidence>
<accession>D5BP33</accession>
<dbReference type="InterPro" id="IPR043135">
    <property type="entry name" value="Fur_C"/>
</dbReference>
<proteinExistence type="inferred from homology"/>
<dbReference type="Gene3D" id="1.10.10.10">
    <property type="entry name" value="Winged helix-like DNA-binding domain superfamily/Winged helix DNA-binding domain"/>
    <property type="match status" value="1"/>
</dbReference>
<feature type="binding site" evidence="7">
    <location>
        <position position="129"/>
    </location>
    <ligand>
        <name>Zn(2+)</name>
        <dbReference type="ChEBI" id="CHEBI:29105"/>
    </ligand>
</feature>
<comment type="cofactor">
    <cofactor evidence="7">
        <name>Zn(2+)</name>
        <dbReference type="ChEBI" id="CHEBI:29105"/>
    </cofactor>
    <text evidence="7">Binds 1 zinc ion per subunit.</text>
</comment>
<comment type="similarity">
    <text evidence="1">Belongs to the Fur family.</text>
</comment>
<dbReference type="STRING" id="488538.SAR116_2224"/>
<evidence type="ECO:0000313" key="9">
    <source>
        <dbReference type="Proteomes" id="UP000007460"/>
    </source>
</evidence>
<dbReference type="OrthoDB" id="9801127at2"/>
<keyword evidence="8" id="KW-0548">Nucleotidyltransferase</keyword>
<dbReference type="GO" id="GO:0008270">
    <property type="term" value="F:zinc ion binding"/>
    <property type="evidence" value="ECO:0007669"/>
    <property type="project" value="TreeGrafter"/>
</dbReference>
<evidence type="ECO:0000256" key="1">
    <source>
        <dbReference type="ARBA" id="ARBA00007957"/>
    </source>
</evidence>
<dbReference type="Gene3D" id="3.30.1490.190">
    <property type="match status" value="1"/>
</dbReference>
<dbReference type="GO" id="GO:0003700">
    <property type="term" value="F:DNA-binding transcription factor activity"/>
    <property type="evidence" value="ECO:0007669"/>
    <property type="project" value="InterPro"/>
</dbReference>
<keyword evidence="2" id="KW-0678">Repressor</keyword>
<protein>
    <submittedName>
        <fullName evidence="8">Transcriptional regulator, Fur family</fullName>
        <ecNumber evidence="8">2.7.7.6</ecNumber>
    </submittedName>
</protein>
<evidence type="ECO:0000256" key="7">
    <source>
        <dbReference type="PIRSR" id="PIRSR602481-1"/>
    </source>
</evidence>
<keyword evidence="7" id="KW-0479">Metal-binding</keyword>